<dbReference type="PANTHER" id="PTHR31351">
    <property type="entry name" value="EXPRESSED PROTEIN"/>
    <property type="match status" value="1"/>
</dbReference>
<dbReference type="InterPro" id="IPR040269">
    <property type="entry name" value="VAB"/>
</dbReference>
<dbReference type="AlphaFoldDB" id="A0A8T1XEJ3"/>
<dbReference type="InterPro" id="IPR008546">
    <property type="entry name" value="VAN3-bd-like_auxin_canal"/>
</dbReference>
<feature type="domain" description="VAN3-binding protein-like auxin canalisation" evidence="2">
    <location>
        <begin position="30"/>
        <end position="118"/>
    </location>
</feature>
<evidence type="ECO:0000313" key="4">
    <source>
        <dbReference type="Proteomes" id="UP000694240"/>
    </source>
</evidence>
<name>A0A8T1XEJ3_9BRAS</name>
<dbReference type="GO" id="GO:0010087">
    <property type="term" value="P:phloem or xylem histogenesis"/>
    <property type="evidence" value="ECO:0007669"/>
    <property type="project" value="TreeGrafter"/>
</dbReference>
<reference evidence="3 4" key="1">
    <citation type="submission" date="2020-12" db="EMBL/GenBank/DDBJ databases">
        <title>Concerted genomic and epigenomic changes stabilize Arabidopsis allopolyploids.</title>
        <authorList>
            <person name="Chen Z."/>
        </authorList>
    </citation>
    <scope>NUCLEOTIDE SEQUENCE [LARGE SCALE GENOMIC DNA]</scope>
    <source>
        <strain evidence="3">Allo738</strain>
        <tissue evidence="3">Leaf</tissue>
    </source>
</reference>
<gene>
    <name evidence="3" type="ORF">ISN45_Un213g000010</name>
</gene>
<protein>
    <recommendedName>
        <fullName evidence="2">VAN3-binding protein-like auxin canalisation domain-containing protein</fullName>
    </recommendedName>
</protein>
<feature type="region of interest" description="Disordered" evidence="1">
    <location>
        <begin position="1"/>
        <end position="36"/>
    </location>
</feature>
<evidence type="ECO:0000256" key="1">
    <source>
        <dbReference type="SAM" id="MobiDB-lite"/>
    </source>
</evidence>
<sequence length="118" mass="12902">MERELRRPNPINSSRRPEIFSSGGNSTQLPESPRGPMEFLSRSWSVSALEVSRALHTAKSASATNRPPSSINTPIPEETLNPEKEECPPENSTSVSSQFSFAASATSQLVLERIMSQS</sequence>
<dbReference type="PANTHER" id="PTHR31351:SF31">
    <property type="entry name" value="VAN3-BINDING PROTEIN"/>
    <property type="match status" value="1"/>
</dbReference>
<organism evidence="3 4">
    <name type="scientific">Arabidopsis thaliana x Arabidopsis arenosa</name>
    <dbReference type="NCBI Taxonomy" id="1240361"/>
    <lineage>
        <taxon>Eukaryota</taxon>
        <taxon>Viridiplantae</taxon>
        <taxon>Streptophyta</taxon>
        <taxon>Embryophyta</taxon>
        <taxon>Tracheophyta</taxon>
        <taxon>Spermatophyta</taxon>
        <taxon>Magnoliopsida</taxon>
        <taxon>eudicotyledons</taxon>
        <taxon>Gunneridae</taxon>
        <taxon>Pentapetalae</taxon>
        <taxon>rosids</taxon>
        <taxon>malvids</taxon>
        <taxon>Brassicales</taxon>
        <taxon>Brassicaceae</taxon>
        <taxon>Camelineae</taxon>
        <taxon>Arabidopsis</taxon>
    </lineage>
</organism>
<accession>A0A8T1XEJ3</accession>
<keyword evidence="4" id="KW-1185">Reference proteome</keyword>
<dbReference type="Proteomes" id="UP000694240">
    <property type="component" value="Unassembled WGS sequence"/>
</dbReference>
<feature type="region of interest" description="Disordered" evidence="1">
    <location>
        <begin position="55"/>
        <end position="98"/>
    </location>
</feature>
<dbReference type="Pfam" id="PF05703">
    <property type="entry name" value="Auxin_canalis"/>
    <property type="match status" value="1"/>
</dbReference>
<dbReference type="GO" id="GO:0010305">
    <property type="term" value="P:leaf vascular tissue pattern formation"/>
    <property type="evidence" value="ECO:0007669"/>
    <property type="project" value="TreeGrafter"/>
</dbReference>
<feature type="non-terminal residue" evidence="3">
    <location>
        <position position="118"/>
    </location>
</feature>
<proteinExistence type="predicted"/>
<evidence type="ECO:0000313" key="3">
    <source>
        <dbReference type="EMBL" id="KAG7527849.1"/>
    </source>
</evidence>
<dbReference type="GO" id="GO:0009734">
    <property type="term" value="P:auxin-activated signaling pathway"/>
    <property type="evidence" value="ECO:0007669"/>
    <property type="project" value="TreeGrafter"/>
</dbReference>
<dbReference type="EMBL" id="JAEFBK010000213">
    <property type="protein sequence ID" value="KAG7527849.1"/>
    <property type="molecule type" value="Genomic_DNA"/>
</dbReference>
<feature type="compositionally biased region" description="Polar residues" evidence="1">
    <location>
        <begin position="59"/>
        <end position="73"/>
    </location>
</feature>
<evidence type="ECO:0000259" key="2">
    <source>
        <dbReference type="Pfam" id="PF05703"/>
    </source>
</evidence>
<comment type="caution">
    <text evidence="3">The sequence shown here is derived from an EMBL/GenBank/DDBJ whole genome shotgun (WGS) entry which is preliminary data.</text>
</comment>